<dbReference type="RefSeq" id="WP_115868850.1">
    <property type="nucleotide sequence ID" value="NZ_QREG01000014.1"/>
</dbReference>
<feature type="chain" id="PRO_5017819012" description="Phosphatidylcholine 1-acylhydrolase" evidence="1">
    <location>
        <begin position="18"/>
        <end position="330"/>
    </location>
</feature>
<dbReference type="OrthoDB" id="633648at2"/>
<evidence type="ECO:0000313" key="3">
    <source>
        <dbReference type="Proteomes" id="UP000256779"/>
    </source>
</evidence>
<comment type="caution">
    <text evidence="2">The sequence shown here is derived from an EMBL/GenBank/DDBJ whole genome shotgun (WGS) entry which is preliminary data.</text>
</comment>
<evidence type="ECO:0000313" key="2">
    <source>
        <dbReference type="EMBL" id="RED96562.1"/>
    </source>
</evidence>
<proteinExistence type="predicted"/>
<evidence type="ECO:0000256" key="1">
    <source>
        <dbReference type="SAM" id="SignalP"/>
    </source>
</evidence>
<keyword evidence="3" id="KW-1185">Reference proteome</keyword>
<organism evidence="2 3">
    <name type="scientific">Marinoscillum furvescens DSM 4134</name>
    <dbReference type="NCBI Taxonomy" id="1122208"/>
    <lineage>
        <taxon>Bacteria</taxon>
        <taxon>Pseudomonadati</taxon>
        <taxon>Bacteroidota</taxon>
        <taxon>Cytophagia</taxon>
        <taxon>Cytophagales</taxon>
        <taxon>Reichenbachiellaceae</taxon>
        <taxon>Marinoscillum</taxon>
    </lineage>
</organism>
<reference evidence="2 3" key="1">
    <citation type="submission" date="2018-07" db="EMBL/GenBank/DDBJ databases">
        <title>Genomic Encyclopedia of Type Strains, Phase IV (KMG-IV): sequencing the most valuable type-strain genomes for metagenomic binning, comparative biology and taxonomic classification.</title>
        <authorList>
            <person name="Goeker M."/>
        </authorList>
    </citation>
    <scope>NUCLEOTIDE SEQUENCE [LARGE SCALE GENOMIC DNA]</scope>
    <source>
        <strain evidence="2 3">DSM 4134</strain>
    </source>
</reference>
<sequence length="330" mass="37811">MKCLAPLLLLIATTSFSQFVYEDFQRGISRLDEKSYVMHPWFIYTGPSIDWQPGEGERAIIEAKIAHTFTLAHSHYKHADLARDRHWRLSIPGSVNFRLSNDGKKLTSPSTPPSNKIGLRYDLGWTKNNNRIDFFRADVMHYSNGQGESGYDEDLGRYSYADGDFSTNYVRLSFGSTRFRNNRRQTIDSALVKQEALPMLQAEQFLQRTFYTSWLLYLQRDGHGPLPVLDYLPDDGNYGHWRVGLSLYRASLLSEIFKAPLISYRLDAAIILNELENEDVSHVQATGRLVYHPWGAPWGVMLFGHVGRDYLNIRYTIKGAIIGLGLHLDL</sequence>
<gene>
    <name evidence="2" type="ORF">C7460_11420</name>
</gene>
<keyword evidence="1" id="KW-0732">Signal</keyword>
<accession>A0A3D9L223</accession>
<name>A0A3D9L223_MARFU</name>
<evidence type="ECO:0008006" key="4">
    <source>
        <dbReference type="Google" id="ProtNLM"/>
    </source>
</evidence>
<protein>
    <recommendedName>
        <fullName evidence="4">Phosphatidylcholine 1-acylhydrolase</fullName>
    </recommendedName>
</protein>
<dbReference type="EMBL" id="QREG01000014">
    <property type="protein sequence ID" value="RED96562.1"/>
    <property type="molecule type" value="Genomic_DNA"/>
</dbReference>
<feature type="signal peptide" evidence="1">
    <location>
        <begin position="1"/>
        <end position="17"/>
    </location>
</feature>
<dbReference type="AlphaFoldDB" id="A0A3D9L223"/>
<dbReference type="Proteomes" id="UP000256779">
    <property type="component" value="Unassembled WGS sequence"/>
</dbReference>